<evidence type="ECO:0000313" key="2">
    <source>
        <dbReference type="EMBL" id="KIW45255.1"/>
    </source>
</evidence>
<dbReference type="OrthoDB" id="10521068at2759"/>
<dbReference type="HOGENOM" id="CLU_2061504_0_0_1"/>
<proteinExistence type="predicted"/>
<feature type="compositionally biased region" description="Basic and acidic residues" evidence="1">
    <location>
        <begin position="106"/>
        <end position="119"/>
    </location>
</feature>
<evidence type="ECO:0000256" key="1">
    <source>
        <dbReference type="SAM" id="MobiDB-lite"/>
    </source>
</evidence>
<keyword evidence="3" id="KW-1185">Reference proteome</keyword>
<dbReference type="VEuPathDB" id="FungiDB:PV06_03657"/>
<dbReference type="AlphaFoldDB" id="A0A0D2DS25"/>
<gene>
    <name evidence="2" type="ORF">PV06_03657</name>
</gene>
<sequence>MPIQHACATDAWVAGSRLTLADSASVMRKESEMRCSRRRASHYALVALAFSPGTVLGQPPSQKVKGVSPESGVISTLVESMRRTNEQLETHSLGVNGPMEGLGAKPMDDRQIIRREGQK</sequence>
<feature type="region of interest" description="Disordered" evidence="1">
    <location>
        <begin position="88"/>
        <end position="119"/>
    </location>
</feature>
<name>A0A0D2DS25_9EURO</name>
<reference evidence="2 3" key="1">
    <citation type="submission" date="2015-01" db="EMBL/GenBank/DDBJ databases">
        <title>The Genome Sequence of Exophiala oligosperma CBS72588.</title>
        <authorList>
            <consortium name="The Broad Institute Genomics Platform"/>
            <person name="Cuomo C."/>
            <person name="de Hoog S."/>
            <person name="Gorbushina A."/>
            <person name="Stielow B."/>
            <person name="Teixiera M."/>
            <person name="Abouelleil A."/>
            <person name="Chapman S.B."/>
            <person name="Priest M."/>
            <person name="Young S.K."/>
            <person name="Wortman J."/>
            <person name="Nusbaum C."/>
            <person name="Birren B."/>
        </authorList>
    </citation>
    <scope>NUCLEOTIDE SEQUENCE [LARGE SCALE GENOMIC DNA]</scope>
    <source>
        <strain evidence="2 3">CBS 72588</strain>
    </source>
</reference>
<accession>A0A0D2DS25</accession>
<dbReference type="RefSeq" id="XP_016265471.1">
    <property type="nucleotide sequence ID" value="XM_016404466.1"/>
</dbReference>
<organism evidence="2 3">
    <name type="scientific">Exophiala oligosperma</name>
    <dbReference type="NCBI Taxonomy" id="215243"/>
    <lineage>
        <taxon>Eukaryota</taxon>
        <taxon>Fungi</taxon>
        <taxon>Dikarya</taxon>
        <taxon>Ascomycota</taxon>
        <taxon>Pezizomycotina</taxon>
        <taxon>Eurotiomycetes</taxon>
        <taxon>Chaetothyriomycetidae</taxon>
        <taxon>Chaetothyriales</taxon>
        <taxon>Herpotrichiellaceae</taxon>
        <taxon>Exophiala</taxon>
    </lineage>
</organism>
<evidence type="ECO:0000313" key="3">
    <source>
        <dbReference type="Proteomes" id="UP000053342"/>
    </source>
</evidence>
<dbReference type="EMBL" id="KN847334">
    <property type="protein sequence ID" value="KIW45255.1"/>
    <property type="molecule type" value="Genomic_DNA"/>
</dbReference>
<protein>
    <submittedName>
        <fullName evidence="2">Uncharacterized protein</fullName>
    </submittedName>
</protein>
<dbReference type="GeneID" id="27355731"/>
<dbReference type="Proteomes" id="UP000053342">
    <property type="component" value="Unassembled WGS sequence"/>
</dbReference>